<organism evidence="7 8">
    <name type="scientific">Autumnicola musiva</name>
    <dbReference type="NCBI Taxonomy" id="3075589"/>
    <lineage>
        <taxon>Bacteria</taxon>
        <taxon>Pseudomonadati</taxon>
        <taxon>Bacteroidota</taxon>
        <taxon>Flavobacteriia</taxon>
        <taxon>Flavobacteriales</taxon>
        <taxon>Flavobacteriaceae</taxon>
        <taxon>Autumnicola</taxon>
    </lineage>
</organism>
<feature type="transmembrane region" description="Helical" evidence="5">
    <location>
        <begin position="20"/>
        <end position="39"/>
    </location>
</feature>
<feature type="transmembrane region" description="Helical" evidence="5">
    <location>
        <begin position="86"/>
        <end position="110"/>
    </location>
</feature>
<feature type="transmembrane region" description="Helical" evidence="5">
    <location>
        <begin position="130"/>
        <end position="147"/>
    </location>
</feature>
<reference evidence="7 8" key="1">
    <citation type="submission" date="2023-09" db="EMBL/GenBank/DDBJ databases">
        <authorList>
            <person name="Rey-Velasco X."/>
        </authorList>
    </citation>
    <scope>NUCLEOTIDE SEQUENCE [LARGE SCALE GENOMIC DNA]</scope>
    <source>
        <strain evidence="7 8">F117</strain>
    </source>
</reference>
<comment type="subcellular location">
    <subcellularLocation>
        <location evidence="1">Membrane</location>
        <topology evidence="1">Multi-pass membrane protein</topology>
    </subcellularLocation>
</comment>
<sequence length="151" mass="16770">MEKELKYGQGLKFPAANTVLNILAFYFIFLFVFTGFSKLTDTQSLYTTLSNAPLFLNGFLASFLSLLIPITEIIIAAMLGYSKTRLVGWIGAILLLTAFTIYTGYIVMIAPNEPCTCGGLLALLSWKQHLVFNLVSLLLSFLGYHLAKRKT</sequence>
<evidence type="ECO:0000313" key="7">
    <source>
        <dbReference type="EMBL" id="MDT0677029.1"/>
    </source>
</evidence>
<keyword evidence="2 5" id="KW-0812">Transmembrane</keyword>
<name>A0ABU3D6L8_9FLAO</name>
<evidence type="ECO:0000259" key="6">
    <source>
        <dbReference type="Pfam" id="PF07291"/>
    </source>
</evidence>
<protein>
    <recommendedName>
        <fullName evidence="6">Methylamine utilisation protein MauE domain-containing protein</fullName>
    </recommendedName>
</protein>
<evidence type="ECO:0000256" key="4">
    <source>
        <dbReference type="ARBA" id="ARBA00023136"/>
    </source>
</evidence>
<dbReference type="RefSeq" id="WP_311503374.1">
    <property type="nucleotide sequence ID" value="NZ_JAVRHK010000007.1"/>
</dbReference>
<dbReference type="InterPro" id="IPR009908">
    <property type="entry name" value="Methylamine_util_MauE"/>
</dbReference>
<feature type="domain" description="Methylamine utilisation protein MauE" evidence="6">
    <location>
        <begin position="18"/>
        <end position="144"/>
    </location>
</feature>
<comment type="caution">
    <text evidence="7">The sequence shown here is derived from an EMBL/GenBank/DDBJ whole genome shotgun (WGS) entry which is preliminary data.</text>
</comment>
<dbReference type="Pfam" id="PF07291">
    <property type="entry name" value="MauE"/>
    <property type="match status" value="1"/>
</dbReference>
<proteinExistence type="predicted"/>
<dbReference type="EMBL" id="JAVRHK010000007">
    <property type="protein sequence ID" value="MDT0677029.1"/>
    <property type="molecule type" value="Genomic_DNA"/>
</dbReference>
<gene>
    <name evidence="7" type="ORF">RM539_10590</name>
</gene>
<feature type="transmembrane region" description="Helical" evidence="5">
    <location>
        <begin position="59"/>
        <end position="79"/>
    </location>
</feature>
<evidence type="ECO:0000256" key="2">
    <source>
        <dbReference type="ARBA" id="ARBA00022692"/>
    </source>
</evidence>
<keyword evidence="4 5" id="KW-0472">Membrane</keyword>
<keyword evidence="8" id="KW-1185">Reference proteome</keyword>
<evidence type="ECO:0000313" key="8">
    <source>
        <dbReference type="Proteomes" id="UP001262582"/>
    </source>
</evidence>
<accession>A0ABU3D6L8</accession>
<evidence type="ECO:0000256" key="1">
    <source>
        <dbReference type="ARBA" id="ARBA00004141"/>
    </source>
</evidence>
<evidence type="ECO:0000256" key="3">
    <source>
        <dbReference type="ARBA" id="ARBA00022989"/>
    </source>
</evidence>
<keyword evidence="3 5" id="KW-1133">Transmembrane helix</keyword>
<dbReference type="Proteomes" id="UP001262582">
    <property type="component" value="Unassembled WGS sequence"/>
</dbReference>
<evidence type="ECO:0000256" key="5">
    <source>
        <dbReference type="SAM" id="Phobius"/>
    </source>
</evidence>